<organism evidence="1 2">
    <name type="scientific">Fusarium pseudograminearum (strain CS3096)</name>
    <name type="common">Wheat and barley crown-rot fungus</name>
    <dbReference type="NCBI Taxonomy" id="1028729"/>
    <lineage>
        <taxon>Eukaryota</taxon>
        <taxon>Fungi</taxon>
        <taxon>Dikarya</taxon>
        <taxon>Ascomycota</taxon>
        <taxon>Pezizomycotina</taxon>
        <taxon>Sordariomycetes</taxon>
        <taxon>Hypocreomycetidae</taxon>
        <taxon>Hypocreales</taxon>
        <taxon>Nectriaceae</taxon>
        <taxon>Fusarium</taxon>
    </lineage>
</organism>
<reference evidence="1 2" key="1">
    <citation type="journal article" date="2012" name="PLoS Pathog.">
        <title>Comparative pathogenomics reveals horizontally acquired novel virulence genes in fungi infecting cereal hosts.</title>
        <authorList>
            <person name="Gardiner D.M."/>
            <person name="McDonald M.C."/>
            <person name="Covarelli L."/>
            <person name="Solomon P.S."/>
            <person name="Rusu A.G."/>
            <person name="Marshall M."/>
            <person name="Kazan K."/>
            <person name="Chakraborty S."/>
            <person name="McDonald B.A."/>
            <person name="Manners J.M."/>
        </authorList>
    </citation>
    <scope>NUCLEOTIDE SEQUENCE [LARGE SCALE GENOMIC DNA]</scope>
    <source>
        <strain evidence="1 2">CS3096</strain>
    </source>
</reference>
<dbReference type="RefSeq" id="XP_061844430.1">
    <property type="nucleotide sequence ID" value="XM_061988457.1"/>
</dbReference>
<protein>
    <submittedName>
        <fullName evidence="1">Uncharacterized protein</fullName>
    </submittedName>
</protein>
<sequence>MLGRGIARGGVLKKHGSLANNLPRKY</sequence>
<dbReference type="AlphaFoldDB" id="K3VB58"/>
<evidence type="ECO:0000313" key="2">
    <source>
        <dbReference type="Proteomes" id="UP000007978"/>
    </source>
</evidence>
<keyword evidence="2" id="KW-1185">Reference proteome</keyword>
<evidence type="ECO:0000313" key="1">
    <source>
        <dbReference type="EMBL" id="EKJ69483.1"/>
    </source>
</evidence>
<dbReference type="EMBL" id="AFNW01000338">
    <property type="protein sequence ID" value="EKJ69483.1"/>
    <property type="molecule type" value="Genomic_DNA"/>
</dbReference>
<accession>K3VB58</accession>
<name>K3VB58_FUSPC</name>
<proteinExistence type="predicted"/>
<dbReference type="GeneID" id="20368960"/>
<dbReference type="Proteomes" id="UP000007978">
    <property type="component" value="Chromosome 2"/>
</dbReference>
<dbReference type="HOGENOM" id="CLU_3417272_0_0_1"/>
<comment type="caution">
    <text evidence="1">The sequence shown here is derived from an EMBL/GenBank/DDBJ whole genome shotgun (WGS) entry which is preliminary data.</text>
</comment>
<gene>
    <name evidence="1" type="ORF">FPSE_10343</name>
</gene>